<evidence type="ECO:0000313" key="1">
    <source>
        <dbReference type="EMBL" id="MDR6551036.1"/>
    </source>
</evidence>
<comment type="caution">
    <text evidence="1">The sequence shown here is derived from an EMBL/GenBank/DDBJ whole genome shotgun (WGS) entry which is preliminary data.</text>
</comment>
<proteinExistence type="predicted"/>
<dbReference type="EMBL" id="JAVDSB010000002">
    <property type="protein sequence ID" value="MDR6551036.1"/>
    <property type="molecule type" value="Genomic_DNA"/>
</dbReference>
<dbReference type="InterPro" id="IPR012334">
    <property type="entry name" value="Pectin_lyas_fold"/>
</dbReference>
<protein>
    <recommendedName>
        <fullName evidence="3">Pectate lyase</fullName>
    </recommendedName>
</protein>
<evidence type="ECO:0000313" key="2">
    <source>
        <dbReference type="Proteomes" id="UP001267290"/>
    </source>
</evidence>
<dbReference type="RefSeq" id="WP_310226349.1">
    <property type="nucleotide sequence ID" value="NZ_JAVDSB010000002.1"/>
</dbReference>
<evidence type="ECO:0008006" key="3">
    <source>
        <dbReference type="Google" id="ProtNLM"/>
    </source>
</evidence>
<dbReference type="Proteomes" id="UP001267290">
    <property type="component" value="Unassembled WGS sequence"/>
</dbReference>
<dbReference type="InterPro" id="IPR011050">
    <property type="entry name" value="Pectin_lyase_fold/virulence"/>
</dbReference>
<reference evidence="1 2" key="1">
    <citation type="submission" date="2023-07" db="EMBL/GenBank/DDBJ databases">
        <title>Sorghum-associated microbial communities from plants grown in Nebraska, USA.</title>
        <authorList>
            <person name="Schachtman D."/>
        </authorList>
    </citation>
    <scope>NUCLEOTIDE SEQUENCE [LARGE SCALE GENOMIC DNA]</scope>
    <source>
        <strain evidence="1 2">CC258</strain>
    </source>
</reference>
<organism evidence="1 2">
    <name type="scientific">Paenibacillus qinlingensis</name>
    <dbReference type="NCBI Taxonomy" id="1837343"/>
    <lineage>
        <taxon>Bacteria</taxon>
        <taxon>Bacillati</taxon>
        <taxon>Bacillota</taxon>
        <taxon>Bacilli</taxon>
        <taxon>Bacillales</taxon>
        <taxon>Paenibacillaceae</taxon>
        <taxon>Paenibacillus</taxon>
    </lineage>
</organism>
<dbReference type="PANTHER" id="PTHR36453:SF1">
    <property type="entry name" value="RIGHT HANDED BETA HELIX DOMAIN-CONTAINING PROTEIN"/>
    <property type="match status" value="1"/>
</dbReference>
<keyword evidence="2" id="KW-1185">Reference proteome</keyword>
<dbReference type="SUPFAM" id="SSF51126">
    <property type="entry name" value="Pectin lyase-like"/>
    <property type="match status" value="1"/>
</dbReference>
<name>A0ABU1NU76_9BACL</name>
<accession>A0ABU1NU76</accession>
<dbReference type="PANTHER" id="PTHR36453">
    <property type="entry name" value="SECRETED PROTEIN-RELATED"/>
    <property type="match status" value="1"/>
</dbReference>
<sequence>MLLNIWSRKSKLSLQALLLVIVMLAVCITVPAPTSAATQAQYYVSPNGNDSNAGTLASPFKTVQKARDVVRTINGSMTGDIIVNLRGGNYPVTSSIDFTPRDSGTNGNRIIYQAYQGENPVLNAGVQVTGWSQHSGNIWKAPLSRSNKLRALYVNDKRAIMAN</sequence>
<dbReference type="Gene3D" id="2.160.20.10">
    <property type="entry name" value="Single-stranded right-handed beta-helix, Pectin lyase-like"/>
    <property type="match status" value="1"/>
</dbReference>
<gene>
    <name evidence="1" type="ORF">J2736_002223</name>
</gene>